<dbReference type="SUPFAM" id="SSF109604">
    <property type="entry name" value="HD-domain/PDEase-like"/>
    <property type="match status" value="1"/>
</dbReference>
<name>A0A128F5W7_9GAMM</name>
<dbReference type="Pfam" id="PF11871">
    <property type="entry name" value="DUF3391"/>
    <property type="match status" value="1"/>
</dbReference>
<dbReference type="STRING" id="1796497.GCE9029_03059"/>
<organism evidence="2 3">
    <name type="scientific">Grimontia celer</name>
    <dbReference type="NCBI Taxonomy" id="1796497"/>
    <lineage>
        <taxon>Bacteria</taxon>
        <taxon>Pseudomonadati</taxon>
        <taxon>Pseudomonadota</taxon>
        <taxon>Gammaproteobacteria</taxon>
        <taxon>Vibrionales</taxon>
        <taxon>Vibrionaceae</taxon>
        <taxon>Grimontia</taxon>
    </lineage>
</organism>
<dbReference type="InterPro" id="IPR021812">
    <property type="entry name" value="DUF3391"/>
</dbReference>
<feature type="domain" description="HD-GYP" evidence="1">
    <location>
        <begin position="124"/>
        <end position="320"/>
    </location>
</feature>
<keyword evidence="3" id="KW-1185">Reference proteome</keyword>
<dbReference type="GO" id="GO:0071111">
    <property type="term" value="F:cyclic-guanylate-specific phosphodiesterase activity"/>
    <property type="evidence" value="ECO:0007669"/>
    <property type="project" value="UniProtKB-EC"/>
</dbReference>
<protein>
    <submittedName>
        <fullName evidence="2">Cyclic di-GMP phosphodiesterase response regulator RpfG</fullName>
        <ecNumber evidence="2">3.1.4.52</ecNumber>
    </submittedName>
</protein>
<dbReference type="InterPro" id="IPR003607">
    <property type="entry name" value="HD/PDEase_dom"/>
</dbReference>
<dbReference type="RefSeq" id="WP_062664380.1">
    <property type="nucleotide sequence ID" value="NZ_FIZX01000002.1"/>
</dbReference>
<sequence length="384" mass="43826">MLQKVAIDNVEIGMYVEQIESQRARTKMKKPGFIRRQETIDNLREKGVLFVYIDADQITSDEDIQYRETKVGKHSSIKGNDEFGAAKELVDKSKKQLSKLLNDVYENKPVDIEPVKQVSSDIVENIFERRDAVLWISGIREKSAYLLEHSMNVAFHLVNFGRYLELDRQTLEELAIGGLVHDIGKILVRDEVLNKPGKLTDEEFLHMKEHQTLSQPVLDSMIDLPKLSKDVSVMHHEKIDGNGYPNGLKGDELTLIGRMSCIVDIYDALTAERCYKPALSPSEAFKIMIGLTPFHLDSDLLKKFIRCVGFYPIGSVVELSNGRVGLVCEENPDDLMTPTVKLFYSARTESFREVEYIDLKKRPDLKIIRGLTEAKLKTDFAEFR</sequence>
<dbReference type="Pfam" id="PF13487">
    <property type="entry name" value="HD_5"/>
    <property type="match status" value="1"/>
</dbReference>
<reference evidence="3" key="1">
    <citation type="submission" date="2016-02" db="EMBL/GenBank/DDBJ databases">
        <authorList>
            <person name="Rodrigo-Torres Lidia"/>
            <person name="Arahal R.David."/>
        </authorList>
    </citation>
    <scope>NUCLEOTIDE SEQUENCE [LARGE SCALE GENOMIC DNA]</scope>
    <source>
        <strain evidence="3">CECT 9029</strain>
    </source>
</reference>
<evidence type="ECO:0000313" key="3">
    <source>
        <dbReference type="Proteomes" id="UP000071641"/>
    </source>
</evidence>
<dbReference type="PANTHER" id="PTHR43155">
    <property type="entry name" value="CYCLIC DI-GMP PHOSPHODIESTERASE PA4108-RELATED"/>
    <property type="match status" value="1"/>
</dbReference>
<evidence type="ECO:0000259" key="1">
    <source>
        <dbReference type="PROSITE" id="PS51832"/>
    </source>
</evidence>
<dbReference type="OrthoDB" id="9764808at2"/>
<dbReference type="PANTHER" id="PTHR43155:SF2">
    <property type="entry name" value="CYCLIC DI-GMP PHOSPHODIESTERASE PA4108"/>
    <property type="match status" value="1"/>
</dbReference>
<gene>
    <name evidence="2" type="primary">rpfG_4</name>
    <name evidence="2" type="ORF">GCE9029_03059</name>
</gene>
<dbReference type="Proteomes" id="UP000071641">
    <property type="component" value="Unassembled WGS sequence"/>
</dbReference>
<dbReference type="AlphaFoldDB" id="A0A128F5W7"/>
<dbReference type="EC" id="3.1.4.52" evidence="2"/>
<dbReference type="SMART" id="SM00471">
    <property type="entry name" value="HDc"/>
    <property type="match status" value="1"/>
</dbReference>
<dbReference type="EMBL" id="FIZX01000002">
    <property type="protein sequence ID" value="CZF82158.1"/>
    <property type="molecule type" value="Genomic_DNA"/>
</dbReference>
<dbReference type="InterPro" id="IPR037522">
    <property type="entry name" value="HD_GYP_dom"/>
</dbReference>
<dbReference type="PROSITE" id="PS51832">
    <property type="entry name" value="HD_GYP"/>
    <property type="match status" value="1"/>
</dbReference>
<accession>A0A128F5W7</accession>
<proteinExistence type="predicted"/>
<dbReference type="CDD" id="cd00077">
    <property type="entry name" value="HDc"/>
    <property type="match status" value="1"/>
</dbReference>
<evidence type="ECO:0000313" key="2">
    <source>
        <dbReference type="EMBL" id="CZF82158.1"/>
    </source>
</evidence>
<keyword evidence="2" id="KW-0378">Hydrolase</keyword>
<dbReference type="Gene3D" id="1.10.3210.10">
    <property type="entry name" value="Hypothetical protein af1432"/>
    <property type="match status" value="1"/>
</dbReference>